<sequence length="148" mass="16012">MEREVALGCQFFGRLCTSSSQQKGLNKEWGEGNVVYVSSRPEWFLALTEAAHKSAGPGGMPALLRGGMHGPSNGYEASNHFTFREYSASGVSGFAMSQGARGESEGPRARLLPLCQTRAIPGHSGSTTNLCHHRRIHPLLLTTCYTPF</sequence>
<dbReference type="AlphaFoldDB" id="A0A9N7Z529"/>
<gene>
    <name evidence="1" type="ORF">PLEPLA_LOCUS39284</name>
</gene>
<accession>A0A9N7Z529</accession>
<name>A0A9N7Z529_PLEPL</name>
<dbReference type="Proteomes" id="UP001153269">
    <property type="component" value="Unassembled WGS sequence"/>
</dbReference>
<proteinExistence type="predicted"/>
<organism evidence="1 2">
    <name type="scientific">Pleuronectes platessa</name>
    <name type="common">European plaice</name>
    <dbReference type="NCBI Taxonomy" id="8262"/>
    <lineage>
        <taxon>Eukaryota</taxon>
        <taxon>Metazoa</taxon>
        <taxon>Chordata</taxon>
        <taxon>Craniata</taxon>
        <taxon>Vertebrata</taxon>
        <taxon>Euteleostomi</taxon>
        <taxon>Actinopterygii</taxon>
        <taxon>Neopterygii</taxon>
        <taxon>Teleostei</taxon>
        <taxon>Neoteleostei</taxon>
        <taxon>Acanthomorphata</taxon>
        <taxon>Carangaria</taxon>
        <taxon>Pleuronectiformes</taxon>
        <taxon>Pleuronectoidei</taxon>
        <taxon>Pleuronectidae</taxon>
        <taxon>Pleuronectes</taxon>
    </lineage>
</organism>
<evidence type="ECO:0000313" key="1">
    <source>
        <dbReference type="EMBL" id="CAB1451590.1"/>
    </source>
</evidence>
<keyword evidence="2" id="KW-1185">Reference proteome</keyword>
<reference evidence="1" key="1">
    <citation type="submission" date="2020-03" db="EMBL/GenBank/DDBJ databases">
        <authorList>
            <person name="Weist P."/>
        </authorList>
    </citation>
    <scope>NUCLEOTIDE SEQUENCE</scope>
</reference>
<evidence type="ECO:0000313" key="2">
    <source>
        <dbReference type="Proteomes" id="UP001153269"/>
    </source>
</evidence>
<comment type="caution">
    <text evidence="1">The sequence shown here is derived from an EMBL/GenBank/DDBJ whole genome shotgun (WGS) entry which is preliminary data.</text>
</comment>
<protein>
    <submittedName>
        <fullName evidence="1">Uncharacterized protein</fullName>
    </submittedName>
</protein>
<dbReference type="EMBL" id="CADEAL010004092">
    <property type="protein sequence ID" value="CAB1451590.1"/>
    <property type="molecule type" value="Genomic_DNA"/>
</dbReference>